<dbReference type="EMBL" id="EAAA01000712">
    <property type="status" value="NOT_ANNOTATED_CDS"/>
    <property type="molecule type" value="Genomic_DNA"/>
</dbReference>
<protein>
    <submittedName>
        <fullName evidence="1">Uncharacterized protein</fullName>
    </submittedName>
</protein>
<keyword evidence="2" id="KW-1185">Reference proteome</keyword>
<proteinExistence type="predicted"/>
<dbReference type="AlphaFoldDB" id="H2XMN7"/>
<dbReference type="Proteomes" id="UP000008144">
    <property type="component" value="Chromosome 11"/>
</dbReference>
<evidence type="ECO:0000313" key="2">
    <source>
        <dbReference type="Proteomes" id="UP000008144"/>
    </source>
</evidence>
<name>H2XMN7_CIOIN</name>
<reference evidence="1" key="4">
    <citation type="submission" date="2025-09" db="UniProtKB">
        <authorList>
            <consortium name="Ensembl"/>
        </authorList>
    </citation>
    <scope>IDENTIFICATION</scope>
</reference>
<evidence type="ECO:0000313" key="1">
    <source>
        <dbReference type="Ensembl" id="ENSCINP00000030920.1"/>
    </source>
</evidence>
<dbReference type="HOGENOM" id="CLU_1717296_0_0_1"/>
<dbReference type="Ensembl" id="ENSCINT00000035767.1">
    <property type="protein sequence ID" value="ENSCINP00000030920.1"/>
    <property type="gene ID" value="ENSCING00000022496.1"/>
</dbReference>
<reference evidence="1" key="3">
    <citation type="submission" date="2025-08" db="UniProtKB">
        <authorList>
            <consortium name="Ensembl"/>
        </authorList>
    </citation>
    <scope>IDENTIFICATION</scope>
</reference>
<sequence>MTVPVTYQMLARPTNDDQPNVVRTSLLMLHKYSKECHYKSVSDAIEELLMSPVMQMENTCDNENSDKCDTSTLSVLTDVEKEALVKIADVLYQKIQDKTIKNREKVKARRTNAAKKLNVSSSSKQVSGILNKPNVLKLSSPVPVMLDPDYSPS</sequence>
<accession>H2XMN7</accession>
<dbReference type="InParanoid" id="H2XMN7"/>
<organism evidence="1 2">
    <name type="scientific">Ciona intestinalis</name>
    <name type="common">Transparent sea squirt</name>
    <name type="synonym">Ascidia intestinalis</name>
    <dbReference type="NCBI Taxonomy" id="7719"/>
    <lineage>
        <taxon>Eukaryota</taxon>
        <taxon>Metazoa</taxon>
        <taxon>Chordata</taxon>
        <taxon>Tunicata</taxon>
        <taxon>Ascidiacea</taxon>
        <taxon>Phlebobranchia</taxon>
        <taxon>Cionidae</taxon>
        <taxon>Ciona</taxon>
    </lineage>
</organism>
<reference evidence="1" key="2">
    <citation type="journal article" date="2008" name="Genome Biol.">
        <title>Improved genome assembly and evidence-based global gene model set for the chordate Ciona intestinalis: new insight into intron and operon populations.</title>
        <authorList>
            <person name="Satou Y."/>
            <person name="Mineta K."/>
            <person name="Ogasawara M."/>
            <person name="Sasakura Y."/>
            <person name="Shoguchi E."/>
            <person name="Ueno K."/>
            <person name="Yamada L."/>
            <person name="Matsumoto J."/>
            <person name="Wasserscheid J."/>
            <person name="Dewar K."/>
            <person name="Wiley G.B."/>
            <person name="Macmil S.L."/>
            <person name="Roe B.A."/>
            <person name="Zeller R.W."/>
            <person name="Hastings K.E."/>
            <person name="Lemaire P."/>
            <person name="Lindquist E."/>
            <person name="Endo T."/>
            <person name="Hotta K."/>
            <person name="Inaba K."/>
        </authorList>
    </citation>
    <scope>NUCLEOTIDE SEQUENCE [LARGE SCALE GENOMIC DNA]</scope>
    <source>
        <strain evidence="1">wild type</strain>
    </source>
</reference>
<reference evidence="2" key="1">
    <citation type="journal article" date="2002" name="Science">
        <title>The draft genome of Ciona intestinalis: insights into chordate and vertebrate origins.</title>
        <authorList>
            <person name="Dehal P."/>
            <person name="Satou Y."/>
            <person name="Campbell R.K."/>
            <person name="Chapman J."/>
            <person name="Degnan B."/>
            <person name="De Tomaso A."/>
            <person name="Davidson B."/>
            <person name="Di Gregorio A."/>
            <person name="Gelpke M."/>
            <person name="Goodstein D.M."/>
            <person name="Harafuji N."/>
            <person name="Hastings K.E."/>
            <person name="Ho I."/>
            <person name="Hotta K."/>
            <person name="Huang W."/>
            <person name="Kawashima T."/>
            <person name="Lemaire P."/>
            <person name="Martinez D."/>
            <person name="Meinertzhagen I.A."/>
            <person name="Necula S."/>
            <person name="Nonaka M."/>
            <person name="Putnam N."/>
            <person name="Rash S."/>
            <person name="Saiga H."/>
            <person name="Satake M."/>
            <person name="Terry A."/>
            <person name="Yamada L."/>
            <person name="Wang H.G."/>
            <person name="Awazu S."/>
            <person name="Azumi K."/>
            <person name="Boore J."/>
            <person name="Branno M."/>
            <person name="Chin-Bow S."/>
            <person name="DeSantis R."/>
            <person name="Doyle S."/>
            <person name="Francino P."/>
            <person name="Keys D.N."/>
            <person name="Haga S."/>
            <person name="Hayashi H."/>
            <person name="Hino K."/>
            <person name="Imai K.S."/>
            <person name="Inaba K."/>
            <person name="Kano S."/>
            <person name="Kobayashi K."/>
            <person name="Kobayashi M."/>
            <person name="Lee B.I."/>
            <person name="Makabe K.W."/>
            <person name="Manohar C."/>
            <person name="Matassi G."/>
            <person name="Medina M."/>
            <person name="Mochizuki Y."/>
            <person name="Mount S."/>
            <person name="Morishita T."/>
            <person name="Miura S."/>
            <person name="Nakayama A."/>
            <person name="Nishizaka S."/>
            <person name="Nomoto H."/>
            <person name="Ohta F."/>
            <person name="Oishi K."/>
            <person name="Rigoutsos I."/>
            <person name="Sano M."/>
            <person name="Sasaki A."/>
            <person name="Sasakura Y."/>
            <person name="Shoguchi E."/>
            <person name="Shin-i T."/>
            <person name="Spagnuolo A."/>
            <person name="Stainier D."/>
            <person name="Suzuki M.M."/>
            <person name="Tassy O."/>
            <person name="Takatori N."/>
            <person name="Tokuoka M."/>
            <person name="Yagi K."/>
            <person name="Yoshizaki F."/>
            <person name="Wada S."/>
            <person name="Zhang C."/>
            <person name="Hyatt P.D."/>
            <person name="Larimer F."/>
            <person name="Detter C."/>
            <person name="Doggett N."/>
            <person name="Glavina T."/>
            <person name="Hawkins T."/>
            <person name="Richardson P."/>
            <person name="Lucas S."/>
            <person name="Kohara Y."/>
            <person name="Levine M."/>
            <person name="Satoh N."/>
            <person name="Rokhsar D.S."/>
        </authorList>
    </citation>
    <scope>NUCLEOTIDE SEQUENCE [LARGE SCALE GENOMIC DNA]</scope>
</reference>